<evidence type="ECO:0000313" key="3">
    <source>
        <dbReference type="Proteomes" id="UP000237271"/>
    </source>
</evidence>
<dbReference type="Proteomes" id="UP000237271">
    <property type="component" value="Unassembled WGS sequence"/>
</dbReference>
<gene>
    <name evidence="2" type="ORF">PHPALM_14856</name>
</gene>
<evidence type="ECO:0000259" key="1">
    <source>
        <dbReference type="Pfam" id="PF13843"/>
    </source>
</evidence>
<dbReference type="Pfam" id="PF13843">
    <property type="entry name" value="DDE_Tnp_1_7"/>
    <property type="match status" value="1"/>
</dbReference>
<dbReference type="OrthoDB" id="117306at2759"/>
<reference evidence="2 3" key="1">
    <citation type="journal article" date="2017" name="Genome Biol. Evol.">
        <title>Phytophthora megakarya and P. palmivora, closely related causal agents of cacao black pod rot, underwent increases in genome sizes and gene numbers by different mechanisms.</title>
        <authorList>
            <person name="Ali S.S."/>
            <person name="Shao J."/>
            <person name="Lary D.J."/>
            <person name="Kronmiller B."/>
            <person name="Shen D."/>
            <person name="Strem M.D."/>
            <person name="Amoako-Attah I."/>
            <person name="Akrofi A.Y."/>
            <person name="Begoude B.A."/>
            <person name="Ten Hoopen G.M."/>
            <person name="Coulibaly K."/>
            <person name="Kebe B.I."/>
            <person name="Melnick R.L."/>
            <person name="Guiltinan M.J."/>
            <person name="Tyler B.M."/>
            <person name="Meinhardt L.W."/>
            <person name="Bailey B.A."/>
        </authorList>
    </citation>
    <scope>NUCLEOTIDE SEQUENCE [LARGE SCALE GENOMIC DNA]</scope>
    <source>
        <strain evidence="3">sbr112.9</strain>
    </source>
</reference>
<evidence type="ECO:0000313" key="2">
    <source>
        <dbReference type="EMBL" id="POM68917.1"/>
    </source>
</evidence>
<organism evidence="2 3">
    <name type="scientific">Phytophthora palmivora</name>
    <dbReference type="NCBI Taxonomy" id="4796"/>
    <lineage>
        <taxon>Eukaryota</taxon>
        <taxon>Sar</taxon>
        <taxon>Stramenopiles</taxon>
        <taxon>Oomycota</taxon>
        <taxon>Peronosporomycetes</taxon>
        <taxon>Peronosporales</taxon>
        <taxon>Peronosporaceae</taxon>
        <taxon>Phytophthora</taxon>
    </lineage>
</organism>
<accession>A0A2P4XTR7</accession>
<dbReference type="InterPro" id="IPR029526">
    <property type="entry name" value="PGBD"/>
</dbReference>
<comment type="caution">
    <text evidence="2">The sequence shown here is derived from an EMBL/GenBank/DDBJ whole genome shotgun (WGS) entry which is preliminary data.</text>
</comment>
<sequence length="104" mass="11710">MRIEAYCGAKEHLRVPVAKDNNSGEAAVLRNMNVLCPPSPASPWVAGRFYTSVKLALELLHRRMYLTGTIQTDRSGYAKDVITKKKTRIVNKQKMMVPHNEPLS</sequence>
<proteinExistence type="predicted"/>
<feature type="domain" description="PiggyBac transposable element-derived protein" evidence="1">
    <location>
        <begin position="45"/>
        <end position="87"/>
    </location>
</feature>
<dbReference type="EMBL" id="NCKW01008001">
    <property type="protein sequence ID" value="POM68917.1"/>
    <property type="molecule type" value="Genomic_DNA"/>
</dbReference>
<keyword evidence="3" id="KW-1185">Reference proteome</keyword>
<protein>
    <recommendedName>
        <fullName evidence="1">PiggyBac transposable element-derived protein domain-containing protein</fullName>
    </recommendedName>
</protein>
<dbReference type="AlphaFoldDB" id="A0A2P4XTR7"/>
<name>A0A2P4XTR7_9STRA</name>